<dbReference type="Pfam" id="PF13374">
    <property type="entry name" value="TPR_10"/>
    <property type="match status" value="1"/>
</dbReference>
<dbReference type="Proteomes" id="UP000079169">
    <property type="component" value="Unplaced"/>
</dbReference>
<dbReference type="GO" id="GO:0031462">
    <property type="term" value="C:Cul2-RING ubiquitin ligase complex"/>
    <property type="evidence" value="ECO:0007669"/>
    <property type="project" value="TreeGrafter"/>
</dbReference>
<dbReference type="CTD" id="31593"/>
<dbReference type="RefSeq" id="XP_026677437.1">
    <property type="nucleotide sequence ID" value="XM_026821636.1"/>
</dbReference>
<dbReference type="GO" id="GO:1990756">
    <property type="term" value="F:ubiquitin-like ligase-substrate adaptor activity"/>
    <property type="evidence" value="ECO:0007669"/>
    <property type="project" value="TreeGrafter"/>
</dbReference>
<organism evidence="1 2">
    <name type="scientific">Diaphorina citri</name>
    <name type="common">Asian citrus psyllid</name>
    <dbReference type="NCBI Taxonomy" id="121845"/>
    <lineage>
        <taxon>Eukaryota</taxon>
        <taxon>Metazoa</taxon>
        <taxon>Ecdysozoa</taxon>
        <taxon>Arthropoda</taxon>
        <taxon>Hexapoda</taxon>
        <taxon>Insecta</taxon>
        <taxon>Pterygota</taxon>
        <taxon>Neoptera</taxon>
        <taxon>Paraneoptera</taxon>
        <taxon>Hemiptera</taxon>
        <taxon>Sternorrhyncha</taxon>
        <taxon>Psylloidea</taxon>
        <taxon>Psyllidae</taxon>
        <taxon>Diaphorininae</taxon>
        <taxon>Diaphorina</taxon>
    </lineage>
</organism>
<dbReference type="PaxDb" id="121845-A0A3Q0IMI9"/>
<gene>
    <name evidence="2" type="primary">LOC103506629</name>
</gene>
<dbReference type="KEGG" id="dci:103506629"/>
<sequence>MDHKNTAAAELVRSFILINYNQLDENVVTLGLKLGNFLQEAGWFAEAEGVLRSCRNICQESLLSNFLQEAGWFAEAEGVLRSCRNICQENNLAFHWSVKALENLTERLPRSVIVDILCQASKAHVIKRQLPKAELLILQALYRSRELCKEHVYRTKFLNTLLDYAFFLLNSDAVKRSVLVYELALKLKQVLFGSENLQVAIAEDELAYALYVNEYSSGRFTESRRHAEKAIQTFKNLLPENHLLLTSAHRVKALILEEIALDSNELISVQFYKEAELLHQNALVLSLKHFGENNVQTAKHYGNIGRLYQSMQKFDEAERMQLKAIAIKEKVLGKDDYEVGLSVGHLASLYNYHMLEYHKAEKLYFRSIEINLKLFSASYSGLEYDYRGLIHVYECLENFEKMTEFTNKLSEWKILRETNELNEPECHIDYAKPSEPLGETMAKYYALCSQ</sequence>
<name>A0A3Q0IMI9_DIACI</name>
<evidence type="ECO:0000313" key="1">
    <source>
        <dbReference type="Proteomes" id="UP000079169"/>
    </source>
</evidence>
<dbReference type="SUPFAM" id="SSF48452">
    <property type="entry name" value="TPR-like"/>
    <property type="match status" value="1"/>
</dbReference>
<dbReference type="PANTHER" id="PTHR46575:SF1">
    <property type="entry name" value="AMYLOID PROTEIN-BINDING PROTEIN 2"/>
    <property type="match status" value="1"/>
</dbReference>
<dbReference type="InterPro" id="IPR011990">
    <property type="entry name" value="TPR-like_helical_dom_sf"/>
</dbReference>
<keyword evidence="1" id="KW-1185">Reference proteome</keyword>
<proteinExistence type="predicted"/>
<reference evidence="2" key="1">
    <citation type="submission" date="2025-08" db="UniProtKB">
        <authorList>
            <consortium name="RefSeq"/>
        </authorList>
    </citation>
    <scope>IDENTIFICATION</scope>
</reference>
<evidence type="ECO:0000313" key="2">
    <source>
        <dbReference type="RefSeq" id="XP_026677437.1"/>
    </source>
</evidence>
<dbReference type="GeneID" id="103506629"/>
<accession>A0A3Q0IMI9</accession>
<dbReference type="InterPro" id="IPR042476">
    <property type="entry name" value="APPBP2"/>
</dbReference>
<protein>
    <submittedName>
        <fullName evidence="2">Amyloid protein-binding protein 2</fullName>
    </submittedName>
</protein>
<dbReference type="PANTHER" id="PTHR46575">
    <property type="entry name" value="AMYLOID PROTEIN-BINDING PROTEIN 2"/>
    <property type="match status" value="1"/>
</dbReference>
<dbReference type="STRING" id="121845.A0A3Q0IMI9"/>
<dbReference type="GO" id="GO:0043161">
    <property type="term" value="P:proteasome-mediated ubiquitin-dependent protein catabolic process"/>
    <property type="evidence" value="ECO:0007669"/>
    <property type="project" value="TreeGrafter"/>
</dbReference>
<dbReference type="GO" id="GO:0006886">
    <property type="term" value="P:intracellular protein transport"/>
    <property type="evidence" value="ECO:0007669"/>
    <property type="project" value="InterPro"/>
</dbReference>
<dbReference type="Gene3D" id="1.25.40.10">
    <property type="entry name" value="Tetratricopeptide repeat domain"/>
    <property type="match status" value="2"/>
</dbReference>
<dbReference type="AlphaFoldDB" id="A0A3Q0IMI9"/>